<evidence type="ECO:0000313" key="2">
    <source>
        <dbReference type="EMBL" id="UWZ39767.1"/>
    </source>
</evidence>
<proteinExistence type="predicted"/>
<evidence type="ECO:0000313" key="3">
    <source>
        <dbReference type="Proteomes" id="UP001058271"/>
    </source>
</evidence>
<protein>
    <submittedName>
        <fullName evidence="2">Uncharacterized protein</fullName>
    </submittedName>
</protein>
<evidence type="ECO:0000256" key="1">
    <source>
        <dbReference type="SAM" id="MobiDB-lite"/>
    </source>
</evidence>
<feature type="compositionally biased region" description="Basic and acidic residues" evidence="1">
    <location>
        <begin position="10"/>
        <end position="19"/>
    </location>
</feature>
<sequence length="111" mass="11659">MTANDNAFSDPRKANEHTSDQTPGIETADGGQPTAPNSSDDFRGAAESSYPAPAPPRAARRGRTADPTIDVHPPMQPPMLDPAAAQALLTLLIHMANTADNNGTDLPEEQT</sequence>
<organism evidence="2 3">
    <name type="scientific">Dactylosporangium roseum</name>
    <dbReference type="NCBI Taxonomy" id="47989"/>
    <lineage>
        <taxon>Bacteria</taxon>
        <taxon>Bacillati</taxon>
        <taxon>Actinomycetota</taxon>
        <taxon>Actinomycetes</taxon>
        <taxon>Micromonosporales</taxon>
        <taxon>Micromonosporaceae</taxon>
        <taxon>Dactylosporangium</taxon>
    </lineage>
</organism>
<dbReference type="Proteomes" id="UP001058271">
    <property type="component" value="Chromosome"/>
</dbReference>
<dbReference type="RefSeq" id="WP_260729195.1">
    <property type="nucleotide sequence ID" value="NZ_BAAABS010000075.1"/>
</dbReference>
<accession>A0ABY5ZD15</accession>
<name>A0ABY5ZD15_9ACTN</name>
<keyword evidence="3" id="KW-1185">Reference proteome</keyword>
<gene>
    <name evidence="2" type="ORF">Drose_17010</name>
</gene>
<reference evidence="2" key="1">
    <citation type="submission" date="2021-04" db="EMBL/GenBank/DDBJ databases">
        <title>Biosynthetic gene clusters of Dactylosporangioum roseum.</title>
        <authorList>
            <person name="Hartkoorn R.C."/>
            <person name="Beaudoing E."/>
            <person name="Hot D."/>
            <person name="Moureu S."/>
        </authorList>
    </citation>
    <scope>NUCLEOTIDE SEQUENCE</scope>
    <source>
        <strain evidence="2">NRRL B-16295</strain>
    </source>
</reference>
<feature type="region of interest" description="Disordered" evidence="1">
    <location>
        <begin position="1"/>
        <end position="80"/>
    </location>
</feature>
<dbReference type="EMBL" id="CP073721">
    <property type="protein sequence ID" value="UWZ39767.1"/>
    <property type="molecule type" value="Genomic_DNA"/>
</dbReference>